<protein>
    <submittedName>
        <fullName evidence="1">Uncharacterized beta-barrel protein YwiB (DUF1934 family)</fullName>
    </submittedName>
</protein>
<dbReference type="InterPro" id="IPR012674">
    <property type="entry name" value="Calycin"/>
</dbReference>
<dbReference type="Pfam" id="PF09148">
    <property type="entry name" value="DUF1934"/>
    <property type="match status" value="1"/>
</dbReference>
<name>A0A4R3YU09_9FIRM</name>
<evidence type="ECO:0000313" key="2">
    <source>
        <dbReference type="Proteomes" id="UP000295515"/>
    </source>
</evidence>
<dbReference type="InterPro" id="IPR015231">
    <property type="entry name" value="DUF1934"/>
</dbReference>
<comment type="caution">
    <text evidence="1">The sequence shown here is derived from an EMBL/GenBank/DDBJ whole genome shotgun (WGS) entry which is preliminary data.</text>
</comment>
<dbReference type="Gene3D" id="2.40.128.20">
    <property type="match status" value="1"/>
</dbReference>
<reference evidence="1 2" key="1">
    <citation type="submission" date="2019-03" db="EMBL/GenBank/DDBJ databases">
        <title>Genomic Encyclopedia of Type Strains, Phase IV (KMG-IV): sequencing the most valuable type-strain genomes for metagenomic binning, comparative biology and taxonomic classification.</title>
        <authorList>
            <person name="Goeker M."/>
        </authorList>
    </citation>
    <scope>NUCLEOTIDE SEQUENCE [LARGE SCALE GENOMIC DNA]</scope>
    <source>
        <strain evidence="1 2">DSM 29487</strain>
    </source>
</reference>
<sequence>MYQTKNIHYKAIFKQDGQSETIEYKAKGILHNGEKTLVSFETEAGKIDMSYDENGVSLSHGDSLLYFDFHKDHWNQYKLPYGSVPLKTRLLKFEANEERIKMKYELHDQRGLISTVYILMTMIPDSFQEGA</sequence>
<gene>
    <name evidence="1" type="ORF">EDD60_11641</name>
</gene>
<dbReference type="RefSeq" id="WP_066448045.1">
    <property type="nucleotide sequence ID" value="NZ_CAUWFI010000015.1"/>
</dbReference>
<dbReference type="EMBL" id="SMCQ01000016">
    <property type="protein sequence ID" value="TCV96545.1"/>
    <property type="molecule type" value="Genomic_DNA"/>
</dbReference>
<organism evidence="1 2">
    <name type="scientific">Longibaculum muris</name>
    <dbReference type="NCBI Taxonomy" id="1796628"/>
    <lineage>
        <taxon>Bacteria</taxon>
        <taxon>Bacillati</taxon>
        <taxon>Bacillota</taxon>
        <taxon>Erysipelotrichia</taxon>
        <taxon>Erysipelotrichales</taxon>
        <taxon>Coprobacillaceae</taxon>
        <taxon>Longibaculum</taxon>
    </lineage>
</organism>
<dbReference type="Proteomes" id="UP000295515">
    <property type="component" value="Unassembled WGS sequence"/>
</dbReference>
<dbReference type="SUPFAM" id="SSF50814">
    <property type="entry name" value="Lipocalins"/>
    <property type="match status" value="1"/>
</dbReference>
<dbReference type="AlphaFoldDB" id="A0A4R3YU09"/>
<dbReference type="GeneID" id="98915960"/>
<keyword evidence="2" id="KW-1185">Reference proteome</keyword>
<proteinExistence type="predicted"/>
<evidence type="ECO:0000313" key="1">
    <source>
        <dbReference type="EMBL" id="TCV96545.1"/>
    </source>
</evidence>
<accession>A0A4R3YU09</accession>